<keyword evidence="1" id="KW-0812">Transmembrane</keyword>
<sequence>MRTRWAHRWGRGILPRSPSLSFLSVRLKCSGIRIRDIADPLIFLFRCFVYVVCFCLFIFVVCYFDFYFLFFVLFCFYVVFCFLFFFLFLFVLFVCAIPPRE</sequence>
<reference evidence="2" key="1">
    <citation type="submission" date="2018-12" db="EMBL/GenBank/DDBJ databases">
        <title>Singled stranded DNA viruses identified in blackflies (Austrosimulium ungulatum) sampled in New Zealand.</title>
        <authorList>
            <person name="Kraberger S."/>
            <person name="Fontenele R.S."/>
            <person name="Schmidlin K."/>
            <person name="Walters M."/>
            <person name="Varsani A."/>
        </authorList>
    </citation>
    <scope>NUCLEOTIDE SEQUENCE [LARGE SCALE GENOMIC DNA]</scope>
    <source>
        <strain evidence="2">022</strain>
    </source>
</reference>
<protein>
    <submittedName>
        <fullName evidence="2">Uncharacterized protein</fullName>
    </submittedName>
</protein>
<dbReference type="EMBL" id="MK249137">
    <property type="protein sequence ID" value="QCQ84620.1"/>
    <property type="molecule type" value="Genomic_DNA"/>
</dbReference>
<keyword evidence="1" id="KW-0472">Membrane</keyword>
<name>A0A4P8PP91_9VIRU</name>
<proteinExistence type="predicted"/>
<dbReference type="Proteomes" id="UP000323133">
    <property type="component" value="Segment"/>
</dbReference>
<organism evidence="2">
    <name type="scientific">Blackfly microvirus SF02</name>
    <dbReference type="NCBI Taxonomy" id="2576452"/>
    <lineage>
        <taxon>Viruses</taxon>
        <taxon>Monodnaviria</taxon>
        <taxon>Sangervirae</taxon>
        <taxon>Phixviricota</taxon>
        <taxon>Malgrandaviricetes</taxon>
        <taxon>Petitvirales</taxon>
        <taxon>Microviridae</taxon>
        <taxon>Microvirus</taxon>
    </lineage>
</organism>
<keyword evidence="1" id="KW-1133">Transmembrane helix</keyword>
<feature type="transmembrane region" description="Helical" evidence="1">
    <location>
        <begin position="41"/>
        <end position="61"/>
    </location>
</feature>
<feature type="transmembrane region" description="Helical" evidence="1">
    <location>
        <begin position="67"/>
        <end position="97"/>
    </location>
</feature>
<evidence type="ECO:0000313" key="2">
    <source>
        <dbReference type="EMBL" id="QCQ84620.1"/>
    </source>
</evidence>
<evidence type="ECO:0000256" key="1">
    <source>
        <dbReference type="SAM" id="Phobius"/>
    </source>
</evidence>
<accession>A0A4P8PP91</accession>